<evidence type="ECO:0000256" key="2">
    <source>
        <dbReference type="ARBA" id="ARBA00022723"/>
    </source>
</evidence>
<evidence type="ECO:0000256" key="11">
    <source>
        <dbReference type="PROSITE-ProRule" id="PRU01263"/>
    </source>
</evidence>
<evidence type="ECO:0008006" key="17">
    <source>
        <dbReference type="Google" id="ProtNLM"/>
    </source>
</evidence>
<dbReference type="SUPFAM" id="SSF57667">
    <property type="entry name" value="beta-beta-alpha zinc fingers"/>
    <property type="match status" value="6"/>
</dbReference>
<comment type="subcellular location">
    <subcellularLocation>
        <location evidence="1">Nucleus</location>
    </subcellularLocation>
</comment>
<dbReference type="RefSeq" id="XP_062705329.1">
    <property type="nucleotide sequence ID" value="XM_062849345.1"/>
</dbReference>
<feature type="compositionally biased region" description="Basic residues" evidence="12">
    <location>
        <begin position="151"/>
        <end position="160"/>
    </location>
</feature>
<evidence type="ECO:0000256" key="8">
    <source>
        <dbReference type="ARBA" id="ARBA00023163"/>
    </source>
</evidence>
<evidence type="ECO:0000313" key="15">
    <source>
        <dbReference type="EnsemblMetazoa" id="AALFPA23_023124.P34399"/>
    </source>
</evidence>
<evidence type="ECO:0000313" key="16">
    <source>
        <dbReference type="Proteomes" id="UP000069940"/>
    </source>
</evidence>
<dbReference type="InterPro" id="IPR013087">
    <property type="entry name" value="Znf_C2H2_type"/>
</dbReference>
<dbReference type="InterPro" id="IPR012934">
    <property type="entry name" value="Znf_AD"/>
</dbReference>
<reference evidence="16" key="1">
    <citation type="journal article" date="2015" name="Proc. Natl. Acad. Sci. U.S.A.">
        <title>Genome sequence of the Asian Tiger mosquito, Aedes albopictus, reveals insights into its biology, genetics, and evolution.</title>
        <authorList>
            <person name="Chen X.G."/>
            <person name="Jiang X."/>
            <person name="Gu J."/>
            <person name="Xu M."/>
            <person name="Wu Y."/>
            <person name="Deng Y."/>
            <person name="Zhang C."/>
            <person name="Bonizzoni M."/>
            <person name="Dermauw W."/>
            <person name="Vontas J."/>
            <person name="Armbruster P."/>
            <person name="Huang X."/>
            <person name="Yang Y."/>
            <person name="Zhang H."/>
            <person name="He W."/>
            <person name="Peng H."/>
            <person name="Liu Y."/>
            <person name="Wu K."/>
            <person name="Chen J."/>
            <person name="Lirakis M."/>
            <person name="Topalis P."/>
            <person name="Van Leeuwen T."/>
            <person name="Hall A.B."/>
            <person name="Jiang X."/>
            <person name="Thorpe C."/>
            <person name="Mueller R.L."/>
            <person name="Sun C."/>
            <person name="Waterhouse R.M."/>
            <person name="Yan G."/>
            <person name="Tu Z.J."/>
            <person name="Fang X."/>
            <person name="James A.A."/>
        </authorList>
    </citation>
    <scope>NUCLEOTIDE SEQUENCE [LARGE SCALE GENOMIC DNA]</scope>
    <source>
        <strain evidence="16">Foshan</strain>
    </source>
</reference>
<feature type="binding site" evidence="11">
    <location>
        <position position="7"/>
    </location>
    <ligand>
        <name>Zn(2+)</name>
        <dbReference type="ChEBI" id="CHEBI:29105"/>
    </ligand>
</feature>
<protein>
    <recommendedName>
        <fullName evidence="17">C2h2-type zn-finger protein</fullName>
    </recommendedName>
</protein>
<evidence type="ECO:0000256" key="10">
    <source>
        <dbReference type="PROSITE-ProRule" id="PRU00042"/>
    </source>
</evidence>
<evidence type="ECO:0000256" key="7">
    <source>
        <dbReference type="ARBA" id="ARBA00023125"/>
    </source>
</evidence>
<evidence type="ECO:0000256" key="12">
    <source>
        <dbReference type="SAM" id="MobiDB-lite"/>
    </source>
</evidence>
<accession>A0ABM1ZZT4</accession>
<keyword evidence="8" id="KW-0804">Transcription</keyword>
<feature type="binding site" evidence="11">
    <location>
        <position position="50"/>
    </location>
    <ligand>
        <name>Zn(2+)</name>
        <dbReference type="ChEBI" id="CHEBI:29105"/>
    </ligand>
</feature>
<dbReference type="SUPFAM" id="SSF57716">
    <property type="entry name" value="Glucocorticoid receptor-like (DNA-binding domain)"/>
    <property type="match status" value="1"/>
</dbReference>
<keyword evidence="5 11" id="KW-0862">Zinc</keyword>
<evidence type="ECO:0000259" key="13">
    <source>
        <dbReference type="PROSITE" id="PS50157"/>
    </source>
</evidence>
<feature type="domain" description="ZAD" evidence="14">
    <location>
        <begin position="2"/>
        <end position="77"/>
    </location>
</feature>
<dbReference type="SMART" id="SM00355">
    <property type="entry name" value="ZnF_C2H2"/>
    <property type="match status" value="13"/>
</dbReference>
<dbReference type="PROSITE" id="PS51915">
    <property type="entry name" value="ZAD"/>
    <property type="match status" value="1"/>
</dbReference>
<dbReference type="GeneID" id="109429724"/>
<dbReference type="Gene3D" id="3.30.160.60">
    <property type="entry name" value="Classic Zinc Finger"/>
    <property type="match status" value="9"/>
</dbReference>
<dbReference type="EnsemblMetazoa" id="AALFPA23_023124.R34399">
    <property type="protein sequence ID" value="AALFPA23_023124.P34399"/>
    <property type="gene ID" value="AALFPA23_023124"/>
</dbReference>
<evidence type="ECO:0000256" key="1">
    <source>
        <dbReference type="ARBA" id="ARBA00004123"/>
    </source>
</evidence>
<dbReference type="PANTHER" id="PTHR16515:SF49">
    <property type="entry name" value="GASTRULA ZINC FINGER PROTEIN XLCGF49.1-LIKE-RELATED"/>
    <property type="match status" value="1"/>
</dbReference>
<sequence>MEICRLCMHCDDKSLVSIFSVIDNVNIAKTITFSCSIKLSEDDGLPDKICKPCVRDVQSVNTFVEKVRSTDTYLRSDLAPRDDEKPPIEVIVVKTEISDDDSNGVGVTVDGDDAEHSNVELKSESDSDEDALSIVKARIKKSLKKSDTKSKKQRKRKRKSKPESDDEPEVLDDNESLDEKEQEVFDTINLPEVNYVCCGCYQYFKTPYELEVHTEVHKKVLVKKTDRVFCQICKQRFNKTGALDEHQRKLNAVKRIYECRICNTRFIGVKRRRRHAYRHPKTIEDKMKQEFGEILCCVTNCNKAYPTEELLVRHSQEAHKIHKRAYESEEVAQKPSECPVCYKRFASVLLLRRHRKRNSRPMSHQCATCGLKFRTKDVLLNHEMNHDNQKPFACDICKKHFTSSSALKAHQKYHLDERPFICATCGAGFYQKAQLITHEYDHGSAPLPFQCEVCNKSFKMKGGLVNHMRLHTGERPFPCRHCSMSFSNNTTRQRHEMNHTGDKPFKCTYCDKKFTIKRLQVEHECKHTGIKPYKCSFCDKTFIRKRFQIDHESSHAGVKPYNCDLCKRGFTHKTGLRRHRMEFHRQEVENESPPGRRGHSTVTEVPVVSNDSSVAVVVPNNDSQGGEPNGVSEW</sequence>
<keyword evidence="3" id="KW-0677">Repeat</keyword>
<dbReference type="Gene3D" id="3.40.1800.20">
    <property type="match status" value="1"/>
</dbReference>
<feature type="domain" description="C2H2-type" evidence="13">
    <location>
        <begin position="449"/>
        <end position="476"/>
    </location>
</feature>
<evidence type="ECO:0000259" key="14">
    <source>
        <dbReference type="PROSITE" id="PS51915"/>
    </source>
</evidence>
<feature type="region of interest" description="Disordered" evidence="12">
    <location>
        <begin position="585"/>
        <end position="606"/>
    </location>
</feature>
<feature type="region of interest" description="Disordered" evidence="12">
    <location>
        <begin position="142"/>
        <end position="179"/>
    </location>
</feature>
<keyword evidence="4 10" id="KW-0863">Zinc-finger</keyword>
<keyword evidence="16" id="KW-1185">Reference proteome</keyword>
<dbReference type="PROSITE" id="PS50157">
    <property type="entry name" value="ZINC_FINGER_C2H2_2"/>
    <property type="match status" value="8"/>
</dbReference>
<feature type="domain" description="C2H2-type" evidence="13">
    <location>
        <begin position="561"/>
        <end position="589"/>
    </location>
</feature>
<feature type="compositionally biased region" description="Acidic residues" evidence="12">
    <location>
        <begin position="164"/>
        <end position="176"/>
    </location>
</feature>
<evidence type="ECO:0000256" key="4">
    <source>
        <dbReference type="ARBA" id="ARBA00022771"/>
    </source>
</evidence>
<organism evidence="15 16">
    <name type="scientific">Aedes albopictus</name>
    <name type="common">Asian tiger mosquito</name>
    <name type="synonym">Stegomyia albopicta</name>
    <dbReference type="NCBI Taxonomy" id="7160"/>
    <lineage>
        <taxon>Eukaryota</taxon>
        <taxon>Metazoa</taxon>
        <taxon>Ecdysozoa</taxon>
        <taxon>Arthropoda</taxon>
        <taxon>Hexapoda</taxon>
        <taxon>Insecta</taxon>
        <taxon>Pterygota</taxon>
        <taxon>Neoptera</taxon>
        <taxon>Endopterygota</taxon>
        <taxon>Diptera</taxon>
        <taxon>Nematocera</taxon>
        <taxon>Culicoidea</taxon>
        <taxon>Culicidae</taxon>
        <taxon>Culicinae</taxon>
        <taxon>Aedini</taxon>
        <taxon>Aedes</taxon>
        <taxon>Stegomyia</taxon>
    </lineage>
</organism>
<evidence type="ECO:0000256" key="3">
    <source>
        <dbReference type="ARBA" id="ARBA00022737"/>
    </source>
</evidence>
<evidence type="ECO:0000256" key="9">
    <source>
        <dbReference type="ARBA" id="ARBA00023242"/>
    </source>
</evidence>
<dbReference type="Pfam" id="PF00096">
    <property type="entry name" value="zf-C2H2"/>
    <property type="match status" value="2"/>
</dbReference>
<feature type="domain" description="C2H2-type" evidence="13">
    <location>
        <begin position="392"/>
        <end position="419"/>
    </location>
</feature>
<feature type="binding site" evidence="11">
    <location>
        <position position="53"/>
    </location>
    <ligand>
        <name>Zn(2+)</name>
        <dbReference type="ChEBI" id="CHEBI:29105"/>
    </ligand>
</feature>
<feature type="domain" description="C2H2-type" evidence="13">
    <location>
        <begin position="420"/>
        <end position="442"/>
    </location>
</feature>
<feature type="domain" description="C2H2-type" evidence="13">
    <location>
        <begin position="364"/>
        <end position="391"/>
    </location>
</feature>
<feature type="domain" description="C2H2-type" evidence="13">
    <location>
        <begin position="477"/>
        <end position="504"/>
    </location>
</feature>
<keyword evidence="6" id="KW-0805">Transcription regulation</keyword>
<feature type="compositionally biased region" description="Basic and acidic residues" evidence="12">
    <location>
        <begin position="114"/>
        <end position="125"/>
    </location>
</feature>
<evidence type="ECO:0000256" key="5">
    <source>
        <dbReference type="ARBA" id="ARBA00022833"/>
    </source>
</evidence>
<reference evidence="15" key="2">
    <citation type="submission" date="2025-05" db="UniProtKB">
        <authorList>
            <consortium name="EnsemblMetazoa"/>
        </authorList>
    </citation>
    <scope>IDENTIFICATION</scope>
    <source>
        <strain evidence="15">Foshan</strain>
    </source>
</reference>
<dbReference type="Proteomes" id="UP000069940">
    <property type="component" value="Unassembled WGS sequence"/>
</dbReference>
<dbReference type="SMART" id="SM00868">
    <property type="entry name" value="zf-AD"/>
    <property type="match status" value="1"/>
</dbReference>
<dbReference type="PANTHER" id="PTHR16515">
    <property type="entry name" value="PR DOMAIN ZINC FINGER PROTEIN"/>
    <property type="match status" value="1"/>
</dbReference>
<keyword evidence="9" id="KW-0539">Nucleus</keyword>
<feature type="binding site" evidence="11">
    <location>
        <position position="4"/>
    </location>
    <ligand>
        <name>Zn(2+)</name>
        <dbReference type="ChEBI" id="CHEBI:29105"/>
    </ligand>
</feature>
<dbReference type="Pfam" id="PF07776">
    <property type="entry name" value="zf-AD"/>
    <property type="match status" value="1"/>
</dbReference>
<keyword evidence="7" id="KW-0238">DNA-binding</keyword>
<dbReference type="InterPro" id="IPR050331">
    <property type="entry name" value="Zinc_finger"/>
</dbReference>
<dbReference type="PROSITE" id="PS00028">
    <property type="entry name" value="ZINC_FINGER_C2H2_1"/>
    <property type="match status" value="10"/>
</dbReference>
<dbReference type="InterPro" id="IPR036236">
    <property type="entry name" value="Znf_C2H2_sf"/>
</dbReference>
<keyword evidence="2 11" id="KW-0479">Metal-binding</keyword>
<feature type="region of interest" description="Disordered" evidence="12">
    <location>
        <begin position="100"/>
        <end position="126"/>
    </location>
</feature>
<name>A0ABM1ZZT4_AEDAL</name>
<evidence type="ECO:0000256" key="6">
    <source>
        <dbReference type="ARBA" id="ARBA00023015"/>
    </source>
</evidence>
<feature type="domain" description="C2H2-type" evidence="13">
    <location>
        <begin position="533"/>
        <end position="560"/>
    </location>
</feature>
<proteinExistence type="predicted"/>
<feature type="domain" description="C2H2-type" evidence="13">
    <location>
        <begin position="505"/>
        <end position="532"/>
    </location>
</feature>